<evidence type="ECO:0000259" key="2">
    <source>
        <dbReference type="Pfam" id="PF01476"/>
    </source>
</evidence>
<name>G4TIA2_SERID</name>
<feature type="region of interest" description="Disordered" evidence="1">
    <location>
        <begin position="74"/>
        <end position="98"/>
    </location>
</feature>
<protein>
    <recommendedName>
        <fullName evidence="2">LysM domain-containing protein</fullName>
    </recommendedName>
</protein>
<reference evidence="3 4" key="1">
    <citation type="journal article" date="2011" name="PLoS Pathog.">
        <title>Endophytic Life Strategies Decoded by Genome and Transcriptome Analyses of the Mutualistic Root Symbiont Piriformospora indica.</title>
        <authorList>
            <person name="Zuccaro A."/>
            <person name="Lahrmann U."/>
            <person name="Guldener U."/>
            <person name="Langen G."/>
            <person name="Pfiffi S."/>
            <person name="Biedenkopf D."/>
            <person name="Wong P."/>
            <person name="Samans B."/>
            <person name="Grimm C."/>
            <person name="Basiewicz M."/>
            <person name="Murat C."/>
            <person name="Martin F."/>
            <person name="Kogel K.H."/>
        </authorList>
    </citation>
    <scope>NUCLEOTIDE SEQUENCE [LARGE SCALE GENOMIC DNA]</scope>
    <source>
        <strain evidence="3 4">DSM 11827</strain>
    </source>
</reference>
<dbReference type="InParanoid" id="G4TIA2"/>
<dbReference type="OrthoDB" id="2107166at2759"/>
<gene>
    <name evidence="3" type="ORF">PIIN_04980</name>
</gene>
<dbReference type="OMA" id="SHAMKAK"/>
<proteinExistence type="predicted"/>
<sequence>MHSKEEEKEESPPQTNQSEQGGPRKYWLQKQDTLQGIALKYKLNSREICTLNGLPPSTLSTTPHLLHTRPFILLPQTDKQIPPPPPDAEEREENRKRERAAKQFQFVTKEIDWGIAKAYVAISEVNDTDHEYAMKRKEMGQPVAGTSSTGKASGAVDLYMDDEEWEREQLKAGLKPRIRPIPFFKG</sequence>
<evidence type="ECO:0000313" key="3">
    <source>
        <dbReference type="EMBL" id="CCA71045.1"/>
    </source>
</evidence>
<evidence type="ECO:0000313" key="4">
    <source>
        <dbReference type="Proteomes" id="UP000007148"/>
    </source>
</evidence>
<dbReference type="SUPFAM" id="SSF54106">
    <property type="entry name" value="LysM domain"/>
    <property type="match status" value="1"/>
</dbReference>
<dbReference type="InterPro" id="IPR036779">
    <property type="entry name" value="LysM_dom_sf"/>
</dbReference>
<dbReference type="Proteomes" id="UP000007148">
    <property type="component" value="Unassembled WGS sequence"/>
</dbReference>
<keyword evidence="4" id="KW-1185">Reference proteome</keyword>
<dbReference type="CDD" id="cd00118">
    <property type="entry name" value="LysM"/>
    <property type="match status" value="1"/>
</dbReference>
<organism evidence="3 4">
    <name type="scientific">Serendipita indica (strain DSM 11827)</name>
    <name type="common">Root endophyte fungus</name>
    <name type="synonym">Piriformospora indica</name>
    <dbReference type="NCBI Taxonomy" id="1109443"/>
    <lineage>
        <taxon>Eukaryota</taxon>
        <taxon>Fungi</taxon>
        <taxon>Dikarya</taxon>
        <taxon>Basidiomycota</taxon>
        <taxon>Agaricomycotina</taxon>
        <taxon>Agaricomycetes</taxon>
        <taxon>Sebacinales</taxon>
        <taxon>Serendipitaceae</taxon>
        <taxon>Serendipita</taxon>
    </lineage>
</organism>
<dbReference type="InterPro" id="IPR018392">
    <property type="entry name" value="LysM"/>
</dbReference>
<dbReference type="HOGENOM" id="CLU_1536148_0_0_1"/>
<feature type="domain" description="LysM" evidence="2">
    <location>
        <begin position="29"/>
        <end position="59"/>
    </location>
</feature>
<evidence type="ECO:0000256" key="1">
    <source>
        <dbReference type="SAM" id="MobiDB-lite"/>
    </source>
</evidence>
<dbReference type="Pfam" id="PF01476">
    <property type="entry name" value="LysM"/>
    <property type="match status" value="1"/>
</dbReference>
<comment type="caution">
    <text evidence="3">The sequence shown here is derived from an EMBL/GenBank/DDBJ whole genome shotgun (WGS) entry which is preliminary data.</text>
</comment>
<dbReference type="eggNOG" id="ENOG502S93U">
    <property type="taxonomic scope" value="Eukaryota"/>
</dbReference>
<accession>G4TIA2</accession>
<dbReference type="EMBL" id="CAFZ01000104">
    <property type="protein sequence ID" value="CCA71045.1"/>
    <property type="molecule type" value="Genomic_DNA"/>
</dbReference>
<dbReference type="Gene3D" id="3.10.350.10">
    <property type="entry name" value="LysM domain"/>
    <property type="match status" value="1"/>
</dbReference>
<feature type="region of interest" description="Disordered" evidence="1">
    <location>
        <begin position="1"/>
        <end position="29"/>
    </location>
</feature>
<dbReference type="AlphaFoldDB" id="G4TIA2"/>